<dbReference type="GO" id="GO:0016787">
    <property type="term" value="F:hydrolase activity"/>
    <property type="evidence" value="ECO:0007669"/>
    <property type="project" value="UniProtKB-KW"/>
</dbReference>
<proteinExistence type="predicted"/>
<sequence>MSVKKKKSKNTKHQRRQNILFAIIFIVGMLVAVYPLVSRFYYRIETNSQVADFESERSKLTDKDLDHRMELAKAFNDSLRNVVEKDPYSDEMKQEGRAEYARMLEIHERMGHIEIPTINLDIPIYAGSSEEVLQKGAGHLEGTSLPIGGNSTHAVITAHTGLPTAKLFTNLTKVKKGDKFYVHNIKETLAYQVDQIKVVEPTEFSDLLIVPGHDYVTLLTCTPYMINTHRLLVRAHRVPYVKAVDEKLIAENKLSYLYRNLFYASLVLIVILLFIVRQLRKKKKQAENKLEAILPKTLLSGEED</sequence>
<feature type="transmembrane region" description="Helical" evidence="3">
    <location>
        <begin position="20"/>
        <end position="42"/>
    </location>
</feature>
<keyword evidence="3" id="KW-0472">Membrane</keyword>
<dbReference type="NCBIfam" id="NF033745">
    <property type="entry name" value="class_C_sortase"/>
    <property type="match status" value="1"/>
</dbReference>
<dbReference type="NCBIfam" id="TIGR01076">
    <property type="entry name" value="sortase_fam"/>
    <property type="match status" value="1"/>
</dbReference>
<feature type="active site" description="Proton donor/acceptor" evidence="2">
    <location>
        <position position="159"/>
    </location>
</feature>
<evidence type="ECO:0000256" key="3">
    <source>
        <dbReference type="SAM" id="Phobius"/>
    </source>
</evidence>
<dbReference type="InterPro" id="IPR005754">
    <property type="entry name" value="Sortase"/>
</dbReference>
<dbReference type="Gene3D" id="2.40.260.10">
    <property type="entry name" value="Sortase"/>
    <property type="match status" value="1"/>
</dbReference>
<protein>
    <recommendedName>
        <fullName evidence="6">Class C sortase</fullName>
    </recommendedName>
</protein>
<evidence type="ECO:0000313" key="4">
    <source>
        <dbReference type="EMBL" id="VDC41554.1"/>
    </source>
</evidence>
<keyword evidence="3" id="KW-1133">Transmembrane helix</keyword>
<keyword evidence="3" id="KW-0812">Transmembrane</keyword>
<name>A0A3P5XLR7_STRCB</name>
<feature type="transmembrane region" description="Helical" evidence="3">
    <location>
        <begin position="256"/>
        <end position="276"/>
    </location>
</feature>
<evidence type="ECO:0000313" key="5">
    <source>
        <dbReference type="Proteomes" id="UP000280759"/>
    </source>
</evidence>
<dbReference type="SUPFAM" id="SSF63817">
    <property type="entry name" value="Sortase"/>
    <property type="match status" value="1"/>
</dbReference>
<organism evidence="4 5">
    <name type="scientific">Streptococcus canis</name>
    <dbReference type="NCBI Taxonomy" id="1329"/>
    <lineage>
        <taxon>Bacteria</taxon>
        <taxon>Bacillati</taxon>
        <taxon>Bacillota</taxon>
        <taxon>Bacilli</taxon>
        <taxon>Lactobacillales</taxon>
        <taxon>Streptococcaceae</taxon>
        <taxon>Streptococcus</taxon>
    </lineage>
</organism>
<accession>A0A3P5XLR7</accession>
<dbReference type="Proteomes" id="UP000280759">
    <property type="component" value="Unassembled WGS sequence"/>
</dbReference>
<dbReference type="InterPro" id="IPR042002">
    <property type="entry name" value="Sortase_C"/>
</dbReference>
<evidence type="ECO:0000256" key="1">
    <source>
        <dbReference type="ARBA" id="ARBA00022801"/>
    </source>
</evidence>
<dbReference type="Pfam" id="PF04203">
    <property type="entry name" value="Sortase"/>
    <property type="match status" value="1"/>
</dbReference>
<feature type="active site" description="Acyl-thioester intermediate" evidence="2">
    <location>
        <position position="221"/>
    </location>
</feature>
<gene>
    <name evidence="4" type="ORF">FMV2238Y02_00410</name>
</gene>
<dbReference type="AlphaFoldDB" id="A0A3P5XLR7"/>
<dbReference type="CDD" id="cd05827">
    <property type="entry name" value="Sortase_C"/>
    <property type="match status" value="1"/>
</dbReference>
<keyword evidence="1" id="KW-0378">Hydrolase</keyword>
<reference evidence="4 5" key="1">
    <citation type="submission" date="2018-10" db="EMBL/GenBank/DDBJ databases">
        <authorList>
            <consortium name="Molecular Microbiology and Infection Unit (UMMI)"/>
            <person name="Machado M."/>
        </authorList>
    </citation>
    <scope>NUCLEOTIDE SEQUENCE [LARGE SCALE GENOMIC DNA]</scope>
    <source>
        <strain evidence="4">FMV2238.02</strain>
    </source>
</reference>
<dbReference type="InterPro" id="IPR023365">
    <property type="entry name" value="Sortase_dom-sf"/>
</dbReference>
<keyword evidence="5" id="KW-1185">Reference proteome</keyword>
<dbReference type="EMBL" id="UXEP01000001">
    <property type="protein sequence ID" value="VDC41554.1"/>
    <property type="molecule type" value="Genomic_DNA"/>
</dbReference>
<evidence type="ECO:0008006" key="6">
    <source>
        <dbReference type="Google" id="ProtNLM"/>
    </source>
</evidence>
<evidence type="ECO:0000256" key="2">
    <source>
        <dbReference type="PIRSR" id="PIRSR605754-1"/>
    </source>
</evidence>